<gene>
    <name evidence="1" type="ORF">GSLYS_00013883001</name>
</gene>
<feature type="non-terminal residue" evidence="1">
    <location>
        <position position="1"/>
    </location>
</feature>
<protein>
    <submittedName>
        <fullName evidence="1">Uncharacterized protein</fullName>
    </submittedName>
</protein>
<organism evidence="1 2">
    <name type="scientific">Lymnaea stagnalis</name>
    <name type="common">Great pond snail</name>
    <name type="synonym">Helix stagnalis</name>
    <dbReference type="NCBI Taxonomy" id="6523"/>
    <lineage>
        <taxon>Eukaryota</taxon>
        <taxon>Metazoa</taxon>
        <taxon>Spiralia</taxon>
        <taxon>Lophotrochozoa</taxon>
        <taxon>Mollusca</taxon>
        <taxon>Gastropoda</taxon>
        <taxon>Heterobranchia</taxon>
        <taxon>Euthyneura</taxon>
        <taxon>Panpulmonata</taxon>
        <taxon>Hygrophila</taxon>
        <taxon>Lymnaeoidea</taxon>
        <taxon>Lymnaeidae</taxon>
        <taxon>Lymnaea</taxon>
    </lineage>
</organism>
<keyword evidence="2" id="KW-1185">Reference proteome</keyword>
<feature type="non-terminal residue" evidence="1">
    <location>
        <position position="50"/>
    </location>
</feature>
<accession>A0AAV2I284</accession>
<dbReference type="InterPro" id="IPR026163">
    <property type="entry name" value="Nckap5l"/>
</dbReference>
<proteinExistence type="predicted"/>
<dbReference type="AlphaFoldDB" id="A0AAV2I284"/>
<dbReference type="GO" id="GO:0035371">
    <property type="term" value="C:microtubule plus-end"/>
    <property type="evidence" value="ECO:0007669"/>
    <property type="project" value="TreeGrafter"/>
</dbReference>
<dbReference type="GO" id="GO:0001578">
    <property type="term" value="P:microtubule bundle formation"/>
    <property type="evidence" value="ECO:0007669"/>
    <property type="project" value="TreeGrafter"/>
</dbReference>
<dbReference type="Proteomes" id="UP001497497">
    <property type="component" value="Unassembled WGS sequence"/>
</dbReference>
<evidence type="ECO:0000313" key="1">
    <source>
        <dbReference type="EMBL" id="CAL1540154.1"/>
    </source>
</evidence>
<dbReference type="EMBL" id="CAXITT010000374">
    <property type="protein sequence ID" value="CAL1540154.1"/>
    <property type="molecule type" value="Genomic_DNA"/>
</dbReference>
<dbReference type="PANTHER" id="PTHR21740:SF8">
    <property type="entry name" value="NCK-ASSOCIATED PROTEIN 5"/>
    <property type="match status" value="1"/>
</dbReference>
<dbReference type="GO" id="GO:0007019">
    <property type="term" value="P:microtubule depolymerization"/>
    <property type="evidence" value="ECO:0007669"/>
    <property type="project" value="TreeGrafter"/>
</dbReference>
<sequence>EKTKLSLERSKMVKVESSSLILENEQQQQWYEKCLDEIDNQVVQALLAHK</sequence>
<dbReference type="PANTHER" id="PTHR21740">
    <property type="entry name" value="NCK-ASSOCIATED PROTEIN 5"/>
    <property type="match status" value="1"/>
</dbReference>
<comment type="caution">
    <text evidence="1">The sequence shown here is derived from an EMBL/GenBank/DDBJ whole genome shotgun (WGS) entry which is preliminary data.</text>
</comment>
<evidence type="ECO:0000313" key="2">
    <source>
        <dbReference type="Proteomes" id="UP001497497"/>
    </source>
</evidence>
<name>A0AAV2I284_LYMST</name>
<reference evidence="1 2" key="1">
    <citation type="submission" date="2024-04" db="EMBL/GenBank/DDBJ databases">
        <authorList>
            <consortium name="Genoscope - CEA"/>
            <person name="William W."/>
        </authorList>
    </citation>
    <scope>NUCLEOTIDE SEQUENCE [LARGE SCALE GENOMIC DNA]</scope>
</reference>